<organism evidence="13 14">
    <name type="scientific">Durusdinium trenchii</name>
    <dbReference type="NCBI Taxonomy" id="1381693"/>
    <lineage>
        <taxon>Eukaryota</taxon>
        <taxon>Sar</taxon>
        <taxon>Alveolata</taxon>
        <taxon>Dinophyceae</taxon>
        <taxon>Suessiales</taxon>
        <taxon>Symbiodiniaceae</taxon>
        <taxon>Durusdinium</taxon>
    </lineage>
</organism>
<evidence type="ECO:0000256" key="3">
    <source>
        <dbReference type="ARBA" id="ARBA00009123"/>
    </source>
</evidence>
<protein>
    <recommendedName>
        <fullName evidence="10">Sm protein B</fullName>
    </recommendedName>
</protein>
<dbReference type="EMBL" id="CAXAMN010024650">
    <property type="protein sequence ID" value="CAK9088442.1"/>
    <property type="molecule type" value="Genomic_DNA"/>
</dbReference>
<dbReference type="InterPro" id="IPR001163">
    <property type="entry name" value="Sm_dom_euk/arc"/>
</dbReference>
<dbReference type="PROSITE" id="PS52002">
    <property type="entry name" value="SM"/>
    <property type="match status" value="1"/>
</dbReference>
<evidence type="ECO:0000256" key="1">
    <source>
        <dbReference type="ARBA" id="ARBA00004123"/>
    </source>
</evidence>
<evidence type="ECO:0000256" key="10">
    <source>
        <dbReference type="ARBA" id="ARBA00041355"/>
    </source>
</evidence>
<dbReference type="Gene3D" id="2.30.30.100">
    <property type="match status" value="1"/>
</dbReference>
<evidence type="ECO:0000313" key="13">
    <source>
        <dbReference type="EMBL" id="CAK9088442.1"/>
    </source>
</evidence>
<comment type="similarity">
    <text evidence="3">Belongs to the snRNP SmB/SmN family.</text>
</comment>
<dbReference type="PANTHER" id="PTHR10701:SF0">
    <property type="entry name" value="SMALL NUCLEAR RIBONUCLEOPROTEIN-ASSOCIATED PROTEIN B"/>
    <property type="match status" value="1"/>
</dbReference>
<evidence type="ECO:0000256" key="4">
    <source>
        <dbReference type="ARBA" id="ARBA00022490"/>
    </source>
</evidence>
<evidence type="ECO:0000256" key="7">
    <source>
        <dbReference type="ARBA" id="ARBA00023187"/>
    </source>
</evidence>
<dbReference type="SUPFAM" id="SSF50182">
    <property type="entry name" value="Sm-like ribonucleoproteins"/>
    <property type="match status" value="1"/>
</dbReference>
<keyword evidence="9" id="KW-0687">Ribonucleoprotein</keyword>
<feature type="region of interest" description="Disordered" evidence="11">
    <location>
        <begin position="217"/>
        <end position="239"/>
    </location>
</feature>
<dbReference type="Pfam" id="PF01423">
    <property type="entry name" value="LSM"/>
    <property type="match status" value="1"/>
</dbReference>
<evidence type="ECO:0000256" key="6">
    <source>
        <dbReference type="ARBA" id="ARBA00022884"/>
    </source>
</evidence>
<keyword evidence="4" id="KW-0963">Cytoplasm</keyword>
<comment type="subcellular location">
    <subcellularLocation>
        <location evidence="2">Cytoplasm</location>
    </subcellularLocation>
    <subcellularLocation>
        <location evidence="1">Nucleus</location>
    </subcellularLocation>
</comment>
<comment type="caution">
    <text evidence="13">The sequence shown here is derived from an EMBL/GenBank/DDBJ whole genome shotgun (WGS) entry which is preliminary data.</text>
</comment>
<dbReference type="InterPro" id="IPR050914">
    <property type="entry name" value="snRNP_SmB/NAA38-like"/>
</dbReference>
<dbReference type="PANTHER" id="PTHR10701">
    <property type="entry name" value="SMALL NUCLEAR RIBONUCLEOPROTEIN-ASSOCIATED PROTEIN B AND N"/>
    <property type="match status" value="1"/>
</dbReference>
<reference evidence="13 14" key="1">
    <citation type="submission" date="2024-02" db="EMBL/GenBank/DDBJ databases">
        <authorList>
            <person name="Chen Y."/>
            <person name="Shah S."/>
            <person name="Dougan E. K."/>
            <person name="Thang M."/>
            <person name="Chan C."/>
        </authorList>
    </citation>
    <scope>NUCLEOTIDE SEQUENCE [LARGE SCALE GENOMIC DNA]</scope>
</reference>
<proteinExistence type="inferred from homology"/>
<gene>
    <name evidence="13" type="ORF">CCMP2556_LOCUS42650</name>
</gene>
<evidence type="ECO:0000256" key="2">
    <source>
        <dbReference type="ARBA" id="ARBA00004496"/>
    </source>
</evidence>
<sequence>MKILESSQTLLHVLKRETVNLTKKKQGVWHTPPSVGMSRYVSVTLTDGRVLVGVLMAVDRHVNIVLCNTEEYRKYKVKGKPEGKELKRMLGFIVVRGTGILYIQPEELGKEDLVETDKPRKKAQAPQAAPAKPAAPKPAAPSAGATMNPAAALLAGMRAPLVNPLLAAGLRPGGLPGLPSMPGMPSMPSMGMPNMAMPGAGRGMAMPGMPTIIPGYERPNSAEGVDPRAERKNKDAGSMATADADARLVANYMHARGDLQNTSARFRVPQLILEGKVTEVQLDKPSPATIHADPLARLGLEAGHLGERLVIEDIDQHPRQRTPVAQWNTMEERQACLAQSFLDCDDSWSDFRTRLASNAERGFPRDVELAVVAQDLVQQYGDDLEVDPGANYGASRGMRTFTEHCNAPTPKGDFCLYGLVSALWMIARHDHPDSQNLLQHANFLLGSTMNHVLDFTESSAWPIGTLDILANLESPDRFLLPAEIKQRATRTLRPLAVVESQRLPERFEHPPIRLEVWELGVHASLSAEAIQMLLRTLAVAEFKFRNILKDQYPLWLPEKCQTLYWHPRLDCTEPEDEITELFRSFVPLSATSKEPIVDMDRFIREFEKVAGQRLNFVDLLVCTVPYLCLLFEPVDLPTIGYFGHPLLFMVPEEEELREKFWKRFADMEAKSGVAFAVSDPFLQMQYEYQLGRRLTVLRTHALYTGATHMPQRPEEILVLDRPHEAILMCTLQRLLGEPLDWRTSDGRLRAAGSATYPFRFLTRQLTDKKFSTFAQFRAVALWPYDMDLITFYEFYGMNMPIFMPSHLSKYIFHQDHEHYDFRWAARNVDYESPEPALWSSELTDRSPFEESSPEAVARIVEYADYFRFPEVQHFDSIPALLEMLLKVDFFEITQEMARFNQDSLVETLRSWRVLAQGTTGFEPSFF</sequence>
<keyword evidence="8" id="KW-0539">Nucleus</keyword>
<dbReference type="InterPro" id="IPR010920">
    <property type="entry name" value="LSM_dom_sf"/>
</dbReference>
<keyword evidence="5" id="KW-0507">mRNA processing</keyword>
<name>A0ABP0QJQ0_9DINO</name>
<keyword evidence="7" id="KW-0508">mRNA splicing</keyword>
<accession>A0ABP0QJQ0</accession>
<feature type="domain" description="Sm" evidence="12">
    <location>
        <begin position="28"/>
        <end position="109"/>
    </location>
</feature>
<dbReference type="SMART" id="SM00651">
    <property type="entry name" value="Sm"/>
    <property type="match status" value="1"/>
</dbReference>
<keyword evidence="14" id="KW-1185">Reference proteome</keyword>
<dbReference type="Proteomes" id="UP001642484">
    <property type="component" value="Unassembled WGS sequence"/>
</dbReference>
<evidence type="ECO:0000256" key="9">
    <source>
        <dbReference type="ARBA" id="ARBA00023274"/>
    </source>
</evidence>
<evidence type="ECO:0000256" key="8">
    <source>
        <dbReference type="ARBA" id="ARBA00023242"/>
    </source>
</evidence>
<feature type="region of interest" description="Disordered" evidence="11">
    <location>
        <begin position="114"/>
        <end position="145"/>
    </location>
</feature>
<evidence type="ECO:0000256" key="5">
    <source>
        <dbReference type="ARBA" id="ARBA00022664"/>
    </source>
</evidence>
<keyword evidence="6" id="KW-0694">RNA-binding</keyword>
<evidence type="ECO:0000313" key="14">
    <source>
        <dbReference type="Proteomes" id="UP001642484"/>
    </source>
</evidence>
<feature type="compositionally biased region" description="Basic and acidic residues" evidence="11">
    <location>
        <begin position="225"/>
        <end position="235"/>
    </location>
</feature>
<dbReference type="InterPro" id="IPR047575">
    <property type="entry name" value="Sm"/>
</dbReference>
<evidence type="ECO:0000259" key="12">
    <source>
        <dbReference type="PROSITE" id="PS52002"/>
    </source>
</evidence>
<evidence type="ECO:0000256" key="11">
    <source>
        <dbReference type="SAM" id="MobiDB-lite"/>
    </source>
</evidence>